<keyword evidence="4 6" id="KW-0472">Membrane</keyword>
<evidence type="ECO:0000256" key="1">
    <source>
        <dbReference type="ARBA" id="ARBA00004141"/>
    </source>
</evidence>
<feature type="transmembrane region" description="Helical" evidence="6">
    <location>
        <begin position="68"/>
        <end position="93"/>
    </location>
</feature>
<feature type="region of interest" description="Disordered" evidence="5">
    <location>
        <begin position="1"/>
        <end position="22"/>
    </location>
</feature>
<evidence type="ECO:0000313" key="8">
    <source>
        <dbReference type="Proteomes" id="UP001195483"/>
    </source>
</evidence>
<comment type="caution">
    <text evidence="7">The sequence shown here is derived from an EMBL/GenBank/DDBJ whole genome shotgun (WGS) entry which is preliminary data.</text>
</comment>
<feature type="transmembrane region" description="Helical" evidence="6">
    <location>
        <begin position="105"/>
        <end position="125"/>
    </location>
</feature>
<feature type="transmembrane region" description="Helical" evidence="6">
    <location>
        <begin position="36"/>
        <end position="56"/>
    </location>
</feature>
<protein>
    <recommendedName>
        <fullName evidence="9">Amino acid permease</fullName>
    </recommendedName>
</protein>
<dbReference type="InterPro" id="IPR002293">
    <property type="entry name" value="AA/rel_permease1"/>
</dbReference>
<organism evidence="7 8">
    <name type="scientific">Potamilus streckersoni</name>
    <dbReference type="NCBI Taxonomy" id="2493646"/>
    <lineage>
        <taxon>Eukaryota</taxon>
        <taxon>Metazoa</taxon>
        <taxon>Spiralia</taxon>
        <taxon>Lophotrochozoa</taxon>
        <taxon>Mollusca</taxon>
        <taxon>Bivalvia</taxon>
        <taxon>Autobranchia</taxon>
        <taxon>Heteroconchia</taxon>
        <taxon>Palaeoheterodonta</taxon>
        <taxon>Unionida</taxon>
        <taxon>Unionoidea</taxon>
        <taxon>Unionidae</taxon>
        <taxon>Ambleminae</taxon>
        <taxon>Lampsilini</taxon>
        <taxon>Potamilus</taxon>
    </lineage>
</organism>
<keyword evidence="2 6" id="KW-0812">Transmembrane</keyword>
<evidence type="ECO:0000256" key="3">
    <source>
        <dbReference type="ARBA" id="ARBA00022989"/>
    </source>
</evidence>
<keyword evidence="3 6" id="KW-1133">Transmembrane helix</keyword>
<evidence type="ECO:0000256" key="6">
    <source>
        <dbReference type="SAM" id="Phobius"/>
    </source>
</evidence>
<feature type="transmembrane region" description="Helical" evidence="6">
    <location>
        <begin position="131"/>
        <end position="151"/>
    </location>
</feature>
<evidence type="ECO:0000256" key="2">
    <source>
        <dbReference type="ARBA" id="ARBA00022692"/>
    </source>
</evidence>
<keyword evidence="8" id="KW-1185">Reference proteome</keyword>
<dbReference type="EMBL" id="JAEAOA010001331">
    <property type="protein sequence ID" value="KAK3611650.1"/>
    <property type="molecule type" value="Genomic_DNA"/>
</dbReference>
<gene>
    <name evidence="7" type="ORF">CHS0354_021903</name>
</gene>
<accession>A0AAE0TKL8</accession>
<dbReference type="PANTHER" id="PTHR11785:SF512">
    <property type="entry name" value="SOBREMESA, ISOFORM B"/>
    <property type="match status" value="1"/>
</dbReference>
<sequence length="171" mass="18394">MIETKQSSAEEEGHAISEKNVNSKQETERLQIKRRIGLFSSITFIVGAIIGSGIFVSPKGALLYSGSVGLTLVMWALCGLFSLLAALVYAELATMLPKSGGDYSYIMEAFGDCPAFLIFWAHAIIGSSSNVVLPLVFADYLCALLFGACGAPESIRRMIAAIEMRKTIITC</sequence>
<reference evidence="7" key="2">
    <citation type="journal article" date="2021" name="Genome Biol. Evol.">
        <title>Developing a high-quality reference genome for a parasitic bivalve with doubly uniparental inheritance (Bivalvia: Unionida).</title>
        <authorList>
            <person name="Smith C.H."/>
        </authorList>
    </citation>
    <scope>NUCLEOTIDE SEQUENCE</scope>
    <source>
        <strain evidence="7">CHS0354</strain>
        <tissue evidence="7">Mantle</tissue>
    </source>
</reference>
<name>A0AAE0TKL8_9BIVA</name>
<evidence type="ECO:0008006" key="9">
    <source>
        <dbReference type="Google" id="ProtNLM"/>
    </source>
</evidence>
<reference evidence="7" key="1">
    <citation type="journal article" date="2021" name="Genome Biol. Evol.">
        <title>A High-Quality Reference Genome for a Parasitic Bivalve with Doubly Uniparental Inheritance (Bivalvia: Unionida).</title>
        <authorList>
            <person name="Smith C.H."/>
        </authorList>
    </citation>
    <scope>NUCLEOTIDE SEQUENCE</scope>
    <source>
        <strain evidence="7">CHS0354</strain>
    </source>
</reference>
<dbReference type="GO" id="GO:0016020">
    <property type="term" value="C:membrane"/>
    <property type="evidence" value="ECO:0007669"/>
    <property type="project" value="UniProtKB-SubCell"/>
</dbReference>
<reference evidence="7" key="3">
    <citation type="submission" date="2023-05" db="EMBL/GenBank/DDBJ databases">
        <authorList>
            <person name="Smith C.H."/>
        </authorList>
    </citation>
    <scope>NUCLEOTIDE SEQUENCE</scope>
    <source>
        <strain evidence="7">CHS0354</strain>
        <tissue evidence="7">Mantle</tissue>
    </source>
</reference>
<dbReference type="PANTHER" id="PTHR11785">
    <property type="entry name" value="AMINO ACID TRANSPORTER"/>
    <property type="match status" value="1"/>
</dbReference>
<evidence type="ECO:0000313" key="7">
    <source>
        <dbReference type="EMBL" id="KAK3611650.1"/>
    </source>
</evidence>
<proteinExistence type="predicted"/>
<evidence type="ECO:0000256" key="4">
    <source>
        <dbReference type="ARBA" id="ARBA00023136"/>
    </source>
</evidence>
<dbReference type="GO" id="GO:0015179">
    <property type="term" value="F:L-amino acid transmembrane transporter activity"/>
    <property type="evidence" value="ECO:0007669"/>
    <property type="project" value="TreeGrafter"/>
</dbReference>
<evidence type="ECO:0000256" key="5">
    <source>
        <dbReference type="SAM" id="MobiDB-lite"/>
    </source>
</evidence>
<comment type="subcellular location">
    <subcellularLocation>
        <location evidence="1">Membrane</location>
        <topology evidence="1">Multi-pass membrane protein</topology>
    </subcellularLocation>
</comment>
<dbReference type="Pfam" id="PF13520">
    <property type="entry name" value="AA_permease_2"/>
    <property type="match status" value="1"/>
</dbReference>
<dbReference type="Proteomes" id="UP001195483">
    <property type="component" value="Unassembled WGS sequence"/>
</dbReference>
<dbReference type="InterPro" id="IPR050598">
    <property type="entry name" value="AminoAcid_Transporter"/>
</dbReference>
<dbReference type="AlphaFoldDB" id="A0AAE0TKL8"/>
<dbReference type="Gene3D" id="1.20.1740.10">
    <property type="entry name" value="Amino acid/polyamine transporter I"/>
    <property type="match status" value="1"/>
</dbReference>